<evidence type="ECO:0000256" key="4">
    <source>
        <dbReference type="ARBA" id="ARBA00022842"/>
    </source>
</evidence>
<evidence type="ECO:0000313" key="6">
    <source>
        <dbReference type="EMBL" id="SEO36123.1"/>
    </source>
</evidence>
<dbReference type="PRINTS" id="PR00377">
    <property type="entry name" value="IMPHPHTASES"/>
</dbReference>
<comment type="similarity">
    <text evidence="1">Belongs to the inositol monophosphatase superfamily.</text>
</comment>
<dbReference type="PANTHER" id="PTHR20854">
    <property type="entry name" value="INOSITOL MONOPHOSPHATASE"/>
    <property type="match status" value="1"/>
</dbReference>
<organism evidence="6 7">
    <name type="scientific">Nitrosomonas oligotropha</name>
    <dbReference type="NCBI Taxonomy" id="42354"/>
    <lineage>
        <taxon>Bacteria</taxon>
        <taxon>Pseudomonadati</taxon>
        <taxon>Pseudomonadota</taxon>
        <taxon>Betaproteobacteria</taxon>
        <taxon>Nitrosomonadales</taxon>
        <taxon>Nitrosomonadaceae</taxon>
        <taxon>Nitrosomonas</taxon>
    </lineage>
</organism>
<dbReference type="GO" id="GO:0006020">
    <property type="term" value="P:inositol metabolic process"/>
    <property type="evidence" value="ECO:0007669"/>
    <property type="project" value="TreeGrafter"/>
</dbReference>
<dbReference type="GO" id="GO:0008934">
    <property type="term" value="F:inositol monophosphate 1-phosphatase activity"/>
    <property type="evidence" value="ECO:0007669"/>
    <property type="project" value="TreeGrafter"/>
</dbReference>
<dbReference type="AlphaFoldDB" id="A0A1H8P3L3"/>
<feature type="binding site" evidence="5">
    <location>
        <position position="213"/>
    </location>
    <ligand>
        <name>Mg(2+)</name>
        <dbReference type="ChEBI" id="CHEBI:18420"/>
        <label>1</label>
        <note>catalytic</note>
    </ligand>
</feature>
<comment type="cofactor">
    <cofactor evidence="5">
        <name>Mg(2+)</name>
        <dbReference type="ChEBI" id="CHEBI:18420"/>
    </cofactor>
</comment>
<keyword evidence="7" id="KW-1185">Reference proteome</keyword>
<dbReference type="STRING" id="42354.SAMN05216333_108128"/>
<dbReference type="GO" id="GO:0046872">
    <property type="term" value="F:metal ion binding"/>
    <property type="evidence" value="ECO:0007669"/>
    <property type="project" value="UniProtKB-KW"/>
</dbReference>
<evidence type="ECO:0000256" key="3">
    <source>
        <dbReference type="ARBA" id="ARBA00022801"/>
    </source>
</evidence>
<dbReference type="Gene3D" id="3.40.190.80">
    <property type="match status" value="1"/>
</dbReference>
<dbReference type="PANTHER" id="PTHR20854:SF4">
    <property type="entry name" value="INOSITOL-1-MONOPHOSPHATASE-RELATED"/>
    <property type="match status" value="1"/>
</dbReference>
<protein>
    <submittedName>
        <fullName evidence="6">Myo-inositol-1(Or 4)-monophosphatase</fullName>
    </submittedName>
</protein>
<dbReference type="Gene3D" id="3.30.540.10">
    <property type="entry name" value="Fructose-1,6-Bisphosphatase, subunit A, domain 1"/>
    <property type="match status" value="1"/>
</dbReference>
<dbReference type="GO" id="GO:0007165">
    <property type="term" value="P:signal transduction"/>
    <property type="evidence" value="ECO:0007669"/>
    <property type="project" value="TreeGrafter"/>
</dbReference>
<feature type="binding site" evidence="5">
    <location>
        <position position="89"/>
    </location>
    <ligand>
        <name>Mg(2+)</name>
        <dbReference type="ChEBI" id="CHEBI:18420"/>
        <label>1</label>
        <note>catalytic</note>
    </ligand>
</feature>
<dbReference type="EMBL" id="FODO01000008">
    <property type="protein sequence ID" value="SEO36123.1"/>
    <property type="molecule type" value="Genomic_DNA"/>
</dbReference>
<reference evidence="7" key="1">
    <citation type="submission" date="2016-10" db="EMBL/GenBank/DDBJ databases">
        <authorList>
            <person name="Varghese N."/>
            <person name="Submissions S."/>
        </authorList>
    </citation>
    <scope>NUCLEOTIDE SEQUENCE [LARGE SCALE GENOMIC DNA]</scope>
    <source>
        <strain evidence="7">Nm76</strain>
    </source>
</reference>
<sequence length="268" mass="29504">MAVGVNVLEEVIGAVREVAQQVIMPRYLQVDRQIKADGSFFTEADVAAQNALLEKLQKIHPAAAMGEEMTKQEQEAQWIKGQSGLWSIDPIDGTSNFLNGLPYFAISVAFMEEGKSVLGVIYNPVTDEMFYATKGGGAFLNGIALPLKTYIPTLSGAMANVDLKRLDRKFAARVAAFPPFASQRNFGACALEWCYTAAGYFDLYLHGGQKPWDYGAGSLILAEAGGHMCGFEQDDYWAGSPWTRSVIAALDPGLFAQWRDWVRENRKE</sequence>
<evidence type="ECO:0000256" key="1">
    <source>
        <dbReference type="ARBA" id="ARBA00009759"/>
    </source>
</evidence>
<dbReference type="SUPFAM" id="SSF56655">
    <property type="entry name" value="Carbohydrate phosphatase"/>
    <property type="match status" value="1"/>
</dbReference>
<dbReference type="CDD" id="cd01637">
    <property type="entry name" value="IMPase_like"/>
    <property type="match status" value="1"/>
</dbReference>
<keyword evidence="3" id="KW-0378">Hydrolase</keyword>
<dbReference type="Pfam" id="PF00459">
    <property type="entry name" value="Inositol_P"/>
    <property type="match status" value="1"/>
</dbReference>
<feature type="binding site" evidence="5">
    <location>
        <position position="92"/>
    </location>
    <ligand>
        <name>Mg(2+)</name>
        <dbReference type="ChEBI" id="CHEBI:18420"/>
        <label>1</label>
        <note>catalytic</note>
    </ligand>
</feature>
<evidence type="ECO:0000256" key="5">
    <source>
        <dbReference type="PIRSR" id="PIRSR600760-2"/>
    </source>
</evidence>
<dbReference type="InterPro" id="IPR020583">
    <property type="entry name" value="Inositol_monoP_metal-BS"/>
</dbReference>
<name>A0A1H8P3L3_9PROT</name>
<accession>A0A1H8P3L3</accession>
<keyword evidence="2 5" id="KW-0479">Metal-binding</keyword>
<gene>
    <name evidence="6" type="ORF">SAMN05216333_108128</name>
</gene>
<dbReference type="Proteomes" id="UP000198814">
    <property type="component" value="Unassembled WGS sequence"/>
</dbReference>
<dbReference type="PROSITE" id="PS00629">
    <property type="entry name" value="IMP_1"/>
    <property type="match status" value="1"/>
</dbReference>
<keyword evidence="4 5" id="KW-0460">Magnesium</keyword>
<proteinExistence type="inferred from homology"/>
<dbReference type="InterPro" id="IPR000760">
    <property type="entry name" value="Inositol_monophosphatase-like"/>
</dbReference>
<feature type="binding site" evidence="5">
    <location>
        <position position="91"/>
    </location>
    <ligand>
        <name>Mg(2+)</name>
        <dbReference type="ChEBI" id="CHEBI:18420"/>
        <label>1</label>
        <note>catalytic</note>
    </ligand>
</feature>
<evidence type="ECO:0000313" key="7">
    <source>
        <dbReference type="Proteomes" id="UP000198814"/>
    </source>
</evidence>
<feature type="binding site" evidence="5">
    <location>
        <position position="67"/>
    </location>
    <ligand>
        <name>Mg(2+)</name>
        <dbReference type="ChEBI" id="CHEBI:18420"/>
        <label>1</label>
        <note>catalytic</note>
    </ligand>
</feature>
<evidence type="ECO:0000256" key="2">
    <source>
        <dbReference type="ARBA" id="ARBA00022723"/>
    </source>
</evidence>